<dbReference type="Pfam" id="PF11951">
    <property type="entry name" value="Fungal_trans_2"/>
    <property type="match status" value="1"/>
</dbReference>
<reference evidence="8" key="1">
    <citation type="journal article" date="2014" name="Microb. Cell Fact.">
        <title>Exploiting Issatchenkia orientalis SD108 for succinic acid production.</title>
        <authorList>
            <person name="Xiao H."/>
            <person name="Shao Z."/>
            <person name="Jiang Y."/>
            <person name="Dole S."/>
            <person name="Zhao H."/>
        </authorList>
    </citation>
    <scope>NUCLEOTIDE SEQUENCE [LARGE SCALE GENOMIC DNA]</scope>
    <source>
        <strain evidence="8">SD108</strain>
    </source>
</reference>
<dbReference type="GO" id="GO:0008270">
    <property type="term" value="F:zinc ion binding"/>
    <property type="evidence" value="ECO:0007669"/>
    <property type="project" value="InterPro"/>
</dbReference>
<dbReference type="Proteomes" id="UP000029867">
    <property type="component" value="Unassembled WGS sequence"/>
</dbReference>
<dbReference type="SUPFAM" id="SSF57701">
    <property type="entry name" value="Zn2/Cys6 DNA-binding domain"/>
    <property type="match status" value="1"/>
</dbReference>
<organism evidence="7 8">
    <name type="scientific">Pichia kudriavzevii</name>
    <name type="common">Yeast</name>
    <name type="synonym">Issatchenkia orientalis</name>
    <dbReference type="NCBI Taxonomy" id="4909"/>
    <lineage>
        <taxon>Eukaryota</taxon>
        <taxon>Fungi</taxon>
        <taxon>Dikarya</taxon>
        <taxon>Ascomycota</taxon>
        <taxon>Saccharomycotina</taxon>
        <taxon>Pichiomycetes</taxon>
        <taxon>Pichiales</taxon>
        <taxon>Pichiaceae</taxon>
        <taxon>Pichia</taxon>
    </lineage>
</organism>
<evidence type="ECO:0000256" key="1">
    <source>
        <dbReference type="ARBA" id="ARBA00023015"/>
    </source>
</evidence>
<keyword evidence="1" id="KW-0805">Transcription regulation</keyword>
<gene>
    <name evidence="7" type="ORF">JL09_g125</name>
</gene>
<protein>
    <recommendedName>
        <fullName evidence="6">Zn(2)-C6 fungal-type domain-containing protein</fullName>
    </recommendedName>
</protein>
<proteinExistence type="predicted"/>
<dbReference type="InterPro" id="IPR050675">
    <property type="entry name" value="OAF3"/>
</dbReference>
<evidence type="ECO:0000313" key="8">
    <source>
        <dbReference type="Proteomes" id="UP000029867"/>
    </source>
</evidence>
<feature type="compositionally biased region" description="Acidic residues" evidence="5">
    <location>
        <begin position="635"/>
        <end position="659"/>
    </location>
</feature>
<dbReference type="Pfam" id="PF00172">
    <property type="entry name" value="Zn_clus"/>
    <property type="match status" value="1"/>
</dbReference>
<evidence type="ECO:0000256" key="5">
    <source>
        <dbReference type="SAM" id="MobiDB-lite"/>
    </source>
</evidence>
<dbReference type="PROSITE" id="PS00463">
    <property type="entry name" value="ZN2_CY6_FUNGAL_1"/>
    <property type="match status" value="1"/>
</dbReference>
<dbReference type="InterPro" id="IPR036864">
    <property type="entry name" value="Zn2-C6_fun-type_DNA-bd_sf"/>
</dbReference>
<evidence type="ECO:0000256" key="3">
    <source>
        <dbReference type="ARBA" id="ARBA00023163"/>
    </source>
</evidence>
<dbReference type="eggNOG" id="ENOG502QQBG">
    <property type="taxonomic scope" value="Eukaryota"/>
</dbReference>
<dbReference type="CDD" id="cd00067">
    <property type="entry name" value="GAL4"/>
    <property type="match status" value="1"/>
</dbReference>
<dbReference type="VEuPathDB" id="FungiDB:C5L36_0A11460"/>
<dbReference type="InterPro" id="IPR021858">
    <property type="entry name" value="Fun_TF"/>
</dbReference>
<keyword evidence="3" id="KW-0804">Transcription</keyword>
<keyword evidence="2" id="KW-0238">DNA-binding</keyword>
<feature type="domain" description="Zn(2)-C6 fungal-type" evidence="6">
    <location>
        <begin position="19"/>
        <end position="47"/>
    </location>
</feature>
<dbReference type="Gene3D" id="4.10.240.10">
    <property type="entry name" value="Zn(2)-C6 fungal-type DNA-binding domain"/>
    <property type="match status" value="1"/>
</dbReference>
<feature type="region of interest" description="Disordered" evidence="5">
    <location>
        <begin position="628"/>
        <end position="659"/>
    </location>
</feature>
<dbReference type="InterPro" id="IPR001138">
    <property type="entry name" value="Zn2Cys6_DnaBD"/>
</dbReference>
<evidence type="ECO:0000256" key="4">
    <source>
        <dbReference type="ARBA" id="ARBA00023242"/>
    </source>
</evidence>
<dbReference type="PANTHER" id="PTHR31069:SF32">
    <property type="entry name" value="ARGININE METABOLISM REGULATION PROTEIN II"/>
    <property type="match status" value="1"/>
</dbReference>
<dbReference type="GO" id="GO:0003677">
    <property type="term" value="F:DNA binding"/>
    <property type="evidence" value="ECO:0007669"/>
    <property type="project" value="UniProtKB-KW"/>
</dbReference>
<dbReference type="GO" id="GO:0000981">
    <property type="term" value="F:DNA-binding transcription factor activity, RNA polymerase II-specific"/>
    <property type="evidence" value="ECO:0007669"/>
    <property type="project" value="InterPro"/>
</dbReference>
<evidence type="ECO:0000259" key="6">
    <source>
        <dbReference type="PROSITE" id="PS50048"/>
    </source>
</evidence>
<evidence type="ECO:0000313" key="7">
    <source>
        <dbReference type="EMBL" id="KGK40648.1"/>
    </source>
</evidence>
<dbReference type="AlphaFoldDB" id="A0A099P6F9"/>
<comment type="caution">
    <text evidence="7">The sequence shown here is derived from an EMBL/GenBank/DDBJ whole genome shotgun (WGS) entry which is preliminary data.</text>
</comment>
<dbReference type="EMBL" id="JQFK01000001">
    <property type="protein sequence ID" value="KGK40648.1"/>
    <property type="molecule type" value="Genomic_DNA"/>
</dbReference>
<dbReference type="PANTHER" id="PTHR31069">
    <property type="entry name" value="OLEATE-ACTIVATED TRANSCRIPTION FACTOR 1-RELATED"/>
    <property type="match status" value="1"/>
</dbReference>
<keyword evidence="4" id="KW-0539">Nucleus</keyword>
<name>A0A099P6F9_PICKU</name>
<dbReference type="PROSITE" id="PS50048">
    <property type="entry name" value="ZN2_CY6_FUNGAL_2"/>
    <property type="match status" value="1"/>
</dbReference>
<dbReference type="HOGENOM" id="CLU_009030_1_0_1"/>
<evidence type="ECO:0000256" key="2">
    <source>
        <dbReference type="ARBA" id="ARBA00023125"/>
    </source>
</evidence>
<accession>A0A099P6F9</accession>
<dbReference type="SMART" id="SM00066">
    <property type="entry name" value="GAL4"/>
    <property type="match status" value="1"/>
</dbReference>
<sequence length="1001" mass="115258">MSINKREAEKTVKRRTFLGCATCRKRKVKCDGRKPKCARCEKANRECEGYGLHLKFNDIVTVGKGGTLVVVGDTQNEDAKKRVKRQQLPFMKFPVNQSYGTFAEIDNKLEELESFDEMNSDKFVGPFGLLCISSKFNQDINKTTIQAVEPSRSRNKTIQPTQFSIPLINEQGHDTHFASKNEFPLPSLTTMVNSSYKKSPSITFLNDSLPLVPALKLNYERKKHQEDYDAVNKLDTKFSTINIPSLQNPGGFLEENLERPIWIHPRLEIDAILTYQTLIGNADVQNRHWDSIKRVIFAERYDTTRFLNNRIQDKIPLKADVAENLIKKRIFDVVRALDDGKQVCMNSTTNLTFTSLLRSHKIQELIRLFVKSQPSIMHLSFKGSVFDTIVIPTLYKIVGELMVFESSVDGMRNWGEKEAHGSINFQKYCSMLKQTYCMVALSITSFSQYKIYFCENGIYDGSLSLFKSYVAFREMSLVNLAILVKPFINSKGKAEISDGKLVDMLIKIGLFNELVLTLILAIYQDSSLDIIINYSLLYGVLDEIKLYYFNSTQNPNDQTNVLWEWFRYLRFFHKSCSKIDLENYEIDEEGFEDVKADYNLIRSFEFDDYFSKNEYNQIVIKSSLDSTAKNRDDRDDRDDGDDDESVCEDDSSSEVLSNDEENWKIPSRLASKLVKEDKPPRAFTIRFQFDETKKQSDISDCSDTNSDVDLCDNSISEDNILHGCSKNILHERKEKTIAQKSAINELTGLSTKQNKHMSLSEREQLVGSKNDTDLLQLSNDDPVNNPNMPSVIELSFGIPISLLELMEKTLKLADHKNWCLRKKVFPRNFPRICCDLEDELVKWKLNWDLFAEEKGTDGSIQFHGLLHKALYHLTVAFYNSILMFFFRLIKDIDPQILQDHVVSTIDHLEALRSLSLRSDFSKEMKIYPPFWCFFIAGSDALSPSLQHRYDELARKWYVAGNKWIGKQIMLQIWKTVGENGASCEGNSWLDIIKSWEISGYN</sequence>